<dbReference type="Proteomes" id="UP000183945">
    <property type="component" value="Unassembled WGS sequence"/>
</dbReference>
<dbReference type="OrthoDB" id="770454at2"/>
<gene>
    <name evidence="2" type="ORF">SAMN05444483_12329</name>
</gene>
<sequence length="74" mass="8732">MDIQTEKKELAKLLLNTNNLRIIQSIKSIFKKEESDDFWNELTSEQKQEIKTAQNQIKKGESTDYESYIGKHNK</sequence>
<reference evidence="3" key="1">
    <citation type="submission" date="2016-11" db="EMBL/GenBank/DDBJ databases">
        <authorList>
            <person name="Varghese N."/>
            <person name="Submissions S."/>
        </authorList>
    </citation>
    <scope>NUCLEOTIDE SEQUENCE [LARGE SCALE GENOMIC DNA]</scope>
    <source>
        <strain evidence="3">DSM 24579</strain>
    </source>
</reference>
<name>A0A1M5LZN2_SALEC</name>
<accession>A0A1M5LZN2</accession>
<evidence type="ECO:0000313" key="2">
    <source>
        <dbReference type="EMBL" id="SHG70544.1"/>
    </source>
</evidence>
<evidence type="ECO:0008006" key="4">
    <source>
        <dbReference type="Google" id="ProtNLM"/>
    </source>
</evidence>
<dbReference type="RefSeq" id="WP_072881835.1">
    <property type="nucleotide sequence ID" value="NZ_FQVT01000023.1"/>
</dbReference>
<organism evidence="2 3">
    <name type="scientific">Salegentibacter echinorum</name>
    <dbReference type="NCBI Taxonomy" id="1073325"/>
    <lineage>
        <taxon>Bacteria</taxon>
        <taxon>Pseudomonadati</taxon>
        <taxon>Bacteroidota</taxon>
        <taxon>Flavobacteriia</taxon>
        <taxon>Flavobacteriales</taxon>
        <taxon>Flavobacteriaceae</taxon>
        <taxon>Salegentibacter</taxon>
    </lineage>
</organism>
<dbReference type="AlphaFoldDB" id="A0A1M5LZN2"/>
<evidence type="ECO:0000313" key="3">
    <source>
        <dbReference type="Proteomes" id="UP000183945"/>
    </source>
</evidence>
<feature type="region of interest" description="Disordered" evidence="1">
    <location>
        <begin position="52"/>
        <end position="74"/>
    </location>
</feature>
<protein>
    <recommendedName>
        <fullName evidence="4">Addiction module component</fullName>
    </recommendedName>
</protein>
<keyword evidence="3" id="KW-1185">Reference proteome</keyword>
<dbReference type="EMBL" id="FQVT01000023">
    <property type="protein sequence ID" value="SHG70544.1"/>
    <property type="molecule type" value="Genomic_DNA"/>
</dbReference>
<evidence type="ECO:0000256" key="1">
    <source>
        <dbReference type="SAM" id="MobiDB-lite"/>
    </source>
</evidence>
<proteinExistence type="predicted"/>